<reference evidence="1" key="2">
    <citation type="journal article" date="2020" name="Nat. Commun.">
        <title>Large-scale genome sequencing of mycorrhizal fungi provides insights into the early evolution of symbiotic traits.</title>
        <authorList>
            <person name="Miyauchi S."/>
            <person name="Kiss E."/>
            <person name="Kuo A."/>
            <person name="Drula E."/>
            <person name="Kohler A."/>
            <person name="Sanchez-Garcia M."/>
            <person name="Morin E."/>
            <person name="Andreopoulos B."/>
            <person name="Barry K.W."/>
            <person name="Bonito G."/>
            <person name="Buee M."/>
            <person name="Carver A."/>
            <person name="Chen C."/>
            <person name="Cichocki N."/>
            <person name="Clum A."/>
            <person name="Culley D."/>
            <person name="Crous P.W."/>
            <person name="Fauchery L."/>
            <person name="Girlanda M."/>
            <person name="Hayes R.D."/>
            <person name="Keri Z."/>
            <person name="LaButti K."/>
            <person name="Lipzen A."/>
            <person name="Lombard V."/>
            <person name="Magnuson J."/>
            <person name="Maillard F."/>
            <person name="Murat C."/>
            <person name="Nolan M."/>
            <person name="Ohm R.A."/>
            <person name="Pangilinan J."/>
            <person name="Pereira M.F."/>
            <person name="Perotto S."/>
            <person name="Peter M."/>
            <person name="Pfister S."/>
            <person name="Riley R."/>
            <person name="Sitrit Y."/>
            <person name="Stielow J.B."/>
            <person name="Szollosi G."/>
            <person name="Zifcakova L."/>
            <person name="Stursova M."/>
            <person name="Spatafora J.W."/>
            <person name="Tedersoo L."/>
            <person name="Vaario L.M."/>
            <person name="Yamada A."/>
            <person name="Yan M."/>
            <person name="Wang P."/>
            <person name="Xu J."/>
            <person name="Bruns T."/>
            <person name="Baldrian P."/>
            <person name="Vilgalys R."/>
            <person name="Dunand C."/>
            <person name="Henrissat B."/>
            <person name="Grigoriev I.V."/>
            <person name="Hibbett D."/>
            <person name="Nagy L.G."/>
            <person name="Martin F.M."/>
        </authorList>
    </citation>
    <scope>NUCLEOTIDE SEQUENCE</scope>
    <source>
        <strain evidence="1">BED1</strain>
    </source>
</reference>
<reference evidence="1" key="1">
    <citation type="submission" date="2019-10" db="EMBL/GenBank/DDBJ databases">
        <authorList>
            <consortium name="DOE Joint Genome Institute"/>
            <person name="Kuo A."/>
            <person name="Miyauchi S."/>
            <person name="Kiss E."/>
            <person name="Drula E."/>
            <person name="Kohler A."/>
            <person name="Sanchez-Garcia M."/>
            <person name="Andreopoulos B."/>
            <person name="Barry K.W."/>
            <person name="Bonito G."/>
            <person name="Buee M."/>
            <person name="Carver A."/>
            <person name="Chen C."/>
            <person name="Cichocki N."/>
            <person name="Clum A."/>
            <person name="Culley D."/>
            <person name="Crous P.W."/>
            <person name="Fauchery L."/>
            <person name="Girlanda M."/>
            <person name="Hayes R."/>
            <person name="Keri Z."/>
            <person name="LaButti K."/>
            <person name="Lipzen A."/>
            <person name="Lombard V."/>
            <person name="Magnuson J."/>
            <person name="Maillard F."/>
            <person name="Morin E."/>
            <person name="Murat C."/>
            <person name="Nolan M."/>
            <person name="Ohm R."/>
            <person name="Pangilinan J."/>
            <person name="Pereira M."/>
            <person name="Perotto S."/>
            <person name="Peter M."/>
            <person name="Riley R."/>
            <person name="Sitrit Y."/>
            <person name="Stielow B."/>
            <person name="Szollosi G."/>
            <person name="Zifcakova L."/>
            <person name="Stursova M."/>
            <person name="Spatafora J.W."/>
            <person name="Tedersoo L."/>
            <person name="Vaario L.-M."/>
            <person name="Yamada A."/>
            <person name="Yan M."/>
            <person name="Wang P."/>
            <person name="Xu J."/>
            <person name="Bruns T."/>
            <person name="Baldrian P."/>
            <person name="Vilgalys R."/>
            <person name="Henrissat B."/>
            <person name="Grigoriev I.V."/>
            <person name="Hibbett D."/>
            <person name="Nagy L.G."/>
            <person name="Martin F.M."/>
        </authorList>
    </citation>
    <scope>NUCLEOTIDE SEQUENCE</scope>
    <source>
        <strain evidence="1">BED1</strain>
    </source>
</reference>
<dbReference type="AlphaFoldDB" id="A0AAD4BT65"/>
<proteinExistence type="predicted"/>
<keyword evidence="2" id="KW-1185">Reference proteome</keyword>
<protein>
    <submittedName>
        <fullName evidence="1">Uncharacterized protein</fullName>
    </submittedName>
</protein>
<evidence type="ECO:0000313" key="2">
    <source>
        <dbReference type="Proteomes" id="UP001194468"/>
    </source>
</evidence>
<accession>A0AAD4BT65</accession>
<gene>
    <name evidence="1" type="ORF">L210DRAFT_3541761</name>
</gene>
<organism evidence="1 2">
    <name type="scientific">Boletus edulis BED1</name>
    <dbReference type="NCBI Taxonomy" id="1328754"/>
    <lineage>
        <taxon>Eukaryota</taxon>
        <taxon>Fungi</taxon>
        <taxon>Dikarya</taxon>
        <taxon>Basidiomycota</taxon>
        <taxon>Agaricomycotina</taxon>
        <taxon>Agaricomycetes</taxon>
        <taxon>Agaricomycetidae</taxon>
        <taxon>Boletales</taxon>
        <taxon>Boletineae</taxon>
        <taxon>Boletaceae</taxon>
        <taxon>Boletoideae</taxon>
        <taxon>Boletus</taxon>
    </lineage>
</organism>
<sequence length="65" mass="7562">MQLSCEEHKYLAVLRREKESFERLIKERGVQSDSVLTVIKSDPPGENSEETHQFRQLHASCSLFL</sequence>
<dbReference type="Proteomes" id="UP001194468">
    <property type="component" value="Unassembled WGS sequence"/>
</dbReference>
<dbReference type="EMBL" id="WHUW01000014">
    <property type="protein sequence ID" value="KAF8439286.1"/>
    <property type="molecule type" value="Genomic_DNA"/>
</dbReference>
<comment type="caution">
    <text evidence="1">The sequence shown here is derived from an EMBL/GenBank/DDBJ whole genome shotgun (WGS) entry which is preliminary data.</text>
</comment>
<evidence type="ECO:0000313" key="1">
    <source>
        <dbReference type="EMBL" id="KAF8439286.1"/>
    </source>
</evidence>
<name>A0AAD4BT65_BOLED</name>